<proteinExistence type="predicted"/>
<dbReference type="AlphaFoldDB" id="A0A0F5JAK6"/>
<name>A0A0F5JAK6_9BACT</name>
<gene>
    <name evidence="1" type="ORF">HMPREF1536_03445</name>
</gene>
<dbReference type="HOGENOM" id="CLU_2845831_0_0_10"/>
<evidence type="ECO:0000313" key="1">
    <source>
        <dbReference type="EMBL" id="KKB54525.1"/>
    </source>
</evidence>
<dbReference type="EMBL" id="AQHW01000016">
    <property type="protein sequence ID" value="KKB54525.1"/>
    <property type="molecule type" value="Genomic_DNA"/>
</dbReference>
<reference evidence="1 2" key="1">
    <citation type="submission" date="2013-04" db="EMBL/GenBank/DDBJ databases">
        <title>The Genome Sequence of Parabacteroides gordonii DSM 23371.</title>
        <authorList>
            <consortium name="The Broad Institute Genomics Platform"/>
            <person name="Earl A."/>
            <person name="Ward D."/>
            <person name="Feldgarden M."/>
            <person name="Gevers D."/>
            <person name="Martens E."/>
            <person name="Sakamoto M."/>
            <person name="Benno Y."/>
            <person name="Suzuki N."/>
            <person name="Matsunaga N."/>
            <person name="Koshihara K."/>
            <person name="Seki M."/>
            <person name="Komiya H."/>
            <person name="Walker B."/>
            <person name="Young S."/>
            <person name="Zeng Q."/>
            <person name="Gargeya S."/>
            <person name="Fitzgerald M."/>
            <person name="Haas B."/>
            <person name="Abouelleil A."/>
            <person name="Allen A.W."/>
            <person name="Alvarado L."/>
            <person name="Arachchi H.M."/>
            <person name="Berlin A.M."/>
            <person name="Chapman S.B."/>
            <person name="Gainer-Dewar J."/>
            <person name="Goldberg J."/>
            <person name="Griggs A."/>
            <person name="Gujja S."/>
            <person name="Hansen M."/>
            <person name="Howarth C."/>
            <person name="Imamovic A."/>
            <person name="Ireland A."/>
            <person name="Larimer J."/>
            <person name="McCowan C."/>
            <person name="Murphy C."/>
            <person name="Pearson M."/>
            <person name="Poon T.W."/>
            <person name="Priest M."/>
            <person name="Roberts A."/>
            <person name="Saif S."/>
            <person name="Shea T."/>
            <person name="Sisk P."/>
            <person name="Sykes S."/>
            <person name="Wortman J."/>
            <person name="Nusbaum C."/>
            <person name="Birren B."/>
        </authorList>
    </citation>
    <scope>NUCLEOTIDE SEQUENCE [LARGE SCALE GENOMIC DNA]</scope>
    <source>
        <strain evidence="1 2">MS-1</strain>
    </source>
</reference>
<accession>A0A0F5JAK6</accession>
<dbReference type="Proteomes" id="UP000033035">
    <property type="component" value="Unassembled WGS sequence"/>
</dbReference>
<organism evidence="1 2">
    <name type="scientific">Parabacteroides gordonii MS-1 = DSM 23371</name>
    <dbReference type="NCBI Taxonomy" id="1203610"/>
    <lineage>
        <taxon>Bacteria</taxon>
        <taxon>Pseudomonadati</taxon>
        <taxon>Bacteroidota</taxon>
        <taxon>Bacteroidia</taxon>
        <taxon>Bacteroidales</taxon>
        <taxon>Tannerellaceae</taxon>
        <taxon>Parabacteroides</taxon>
    </lineage>
</organism>
<keyword evidence="2" id="KW-1185">Reference proteome</keyword>
<evidence type="ECO:0000313" key="2">
    <source>
        <dbReference type="Proteomes" id="UP000033035"/>
    </source>
</evidence>
<comment type="caution">
    <text evidence="1">The sequence shown here is derived from an EMBL/GenBank/DDBJ whole genome shotgun (WGS) entry which is preliminary data.</text>
</comment>
<sequence>MQSQQMKPKLNWLLKLVCSKYMKDTCIGKSEIKNVGVQKEYFTPSFTLIISILAYKSDQEIFQIE</sequence>
<dbReference type="PATRIC" id="fig|1203610.3.peg.3512"/>
<protein>
    <submittedName>
        <fullName evidence="1">Uncharacterized protein</fullName>
    </submittedName>
</protein>